<protein>
    <submittedName>
        <fullName evidence="2">Uncharacterized protein</fullName>
    </submittedName>
</protein>
<dbReference type="Proteomes" id="UP001070352">
    <property type="component" value="Unassembled WGS sequence"/>
</dbReference>
<feature type="transmembrane region" description="Helical" evidence="1">
    <location>
        <begin position="12"/>
        <end position="39"/>
    </location>
</feature>
<evidence type="ECO:0000256" key="1">
    <source>
        <dbReference type="SAM" id="Phobius"/>
    </source>
</evidence>
<keyword evidence="1" id="KW-0812">Transmembrane</keyword>
<sequence>MKRVEWKSTFTKYLYFWALNHTFDLLLGIGASGTIYLYFPYFPEEVQQRGDRA</sequence>
<keyword evidence="1" id="KW-1133">Transmembrane helix</keyword>
<reference evidence="2" key="1">
    <citation type="submission" date="2022-02" db="EMBL/GenBank/DDBJ databases">
        <title>Crop Bioprotection Bacillus Genome Sequencing.</title>
        <authorList>
            <person name="Dunlap C."/>
        </authorList>
    </citation>
    <scope>NUCLEOTIDE SEQUENCE</scope>
    <source>
        <strain evidence="2">M18B4</strain>
    </source>
</reference>
<evidence type="ECO:0000313" key="2">
    <source>
        <dbReference type="EMBL" id="MCY8120170.1"/>
    </source>
</evidence>
<dbReference type="AlphaFoldDB" id="A0A9Q4DP62"/>
<dbReference type="EMBL" id="JALANJ010000007">
    <property type="protein sequence ID" value="MCY8120170.1"/>
    <property type="molecule type" value="Genomic_DNA"/>
</dbReference>
<proteinExistence type="predicted"/>
<accession>A0A9Q4DP62</accession>
<organism evidence="2 3">
    <name type="scientific">Bacillus spizizenii</name>
    <name type="common">Bacillus subtilis subsp. spizizenii</name>
    <dbReference type="NCBI Taxonomy" id="96241"/>
    <lineage>
        <taxon>Bacteria</taxon>
        <taxon>Bacillati</taxon>
        <taxon>Bacillota</taxon>
        <taxon>Bacilli</taxon>
        <taxon>Bacillales</taxon>
        <taxon>Bacillaceae</taxon>
        <taxon>Bacillus</taxon>
    </lineage>
</organism>
<dbReference type="RefSeq" id="WP_003218867.1">
    <property type="nucleotide sequence ID" value="NZ_CBCRWV010000001.1"/>
</dbReference>
<gene>
    <name evidence="2" type="ORF">MOC45_06070</name>
</gene>
<evidence type="ECO:0000313" key="3">
    <source>
        <dbReference type="Proteomes" id="UP001070352"/>
    </source>
</evidence>
<comment type="caution">
    <text evidence="2">The sequence shown here is derived from an EMBL/GenBank/DDBJ whole genome shotgun (WGS) entry which is preliminary data.</text>
</comment>
<keyword evidence="1" id="KW-0472">Membrane</keyword>
<name>A0A9Q4DP62_BACSC</name>